<dbReference type="Pfam" id="PF01750">
    <property type="entry name" value="HycI"/>
    <property type="match status" value="1"/>
</dbReference>
<keyword evidence="4" id="KW-0378">Hydrolase</keyword>
<protein>
    <submittedName>
        <fullName evidence="5">Hydrogenase maturation protease</fullName>
    </submittedName>
</protein>
<evidence type="ECO:0000313" key="6">
    <source>
        <dbReference type="Proteomes" id="UP000184536"/>
    </source>
</evidence>
<keyword evidence="2 5" id="KW-0645">Protease</keyword>
<dbReference type="InterPro" id="IPR023430">
    <property type="entry name" value="Pept_HybD-like_dom_sf"/>
</dbReference>
<dbReference type="PRINTS" id="PR00446">
    <property type="entry name" value="HYDRGNUPTAKE"/>
</dbReference>
<dbReference type="PANTHER" id="PTHR30302:SF1">
    <property type="entry name" value="HYDROGENASE 2 MATURATION PROTEASE"/>
    <property type="match status" value="1"/>
</dbReference>
<evidence type="ECO:0000256" key="1">
    <source>
        <dbReference type="ARBA" id="ARBA00006814"/>
    </source>
</evidence>
<dbReference type="Gene3D" id="3.40.50.1450">
    <property type="entry name" value="HybD-like"/>
    <property type="match status" value="1"/>
</dbReference>
<dbReference type="OrthoDB" id="9794619at2"/>
<sequence length="156" mass="17274">MKKTAVVGIGNILLKDDGVGIHILKHIEEAAWSRDITLVDGGTCIFDLLDVFVKHEKVVIIDSIKGGHAPGTIYRLTPEELGSFVKATTSLHDVQVLDLLQNVNYMGYFPKVMIIGIEPEEICFDLSLSKTIKGQLPRMIEVLKTEILEEKSEKSA</sequence>
<dbReference type="GO" id="GO:0016485">
    <property type="term" value="P:protein processing"/>
    <property type="evidence" value="ECO:0007669"/>
    <property type="project" value="TreeGrafter"/>
</dbReference>
<evidence type="ECO:0000256" key="3">
    <source>
        <dbReference type="ARBA" id="ARBA00022750"/>
    </source>
</evidence>
<keyword evidence="6" id="KW-1185">Reference proteome</keyword>
<dbReference type="SUPFAM" id="SSF53163">
    <property type="entry name" value="HybD-like"/>
    <property type="match status" value="1"/>
</dbReference>
<keyword evidence="3" id="KW-0064">Aspartyl protease</keyword>
<dbReference type="RefSeq" id="WP_110939632.1">
    <property type="nucleotide sequence ID" value="NZ_FQZV01000005.1"/>
</dbReference>
<gene>
    <name evidence="5" type="ORF">SAMN02745975_00330</name>
</gene>
<organism evidence="5 6">
    <name type="scientific">Geosporobacter subterraneus DSM 17957</name>
    <dbReference type="NCBI Taxonomy" id="1121919"/>
    <lineage>
        <taxon>Bacteria</taxon>
        <taxon>Bacillati</taxon>
        <taxon>Bacillota</taxon>
        <taxon>Clostridia</taxon>
        <taxon>Peptostreptococcales</taxon>
        <taxon>Thermotaleaceae</taxon>
        <taxon>Geosporobacter</taxon>
    </lineage>
</organism>
<dbReference type="PANTHER" id="PTHR30302">
    <property type="entry name" value="HYDROGENASE 1 MATURATION PROTEASE"/>
    <property type="match status" value="1"/>
</dbReference>
<comment type="similarity">
    <text evidence="1">Belongs to the peptidase A31 family.</text>
</comment>
<proteinExistence type="inferred from homology"/>
<dbReference type="GO" id="GO:0004190">
    <property type="term" value="F:aspartic-type endopeptidase activity"/>
    <property type="evidence" value="ECO:0007669"/>
    <property type="project" value="UniProtKB-KW"/>
</dbReference>
<dbReference type="Proteomes" id="UP000184536">
    <property type="component" value="Unassembled WGS sequence"/>
</dbReference>
<dbReference type="EMBL" id="FQZV01000005">
    <property type="protein sequence ID" value="SHI66414.1"/>
    <property type="molecule type" value="Genomic_DNA"/>
</dbReference>
<dbReference type="InterPro" id="IPR000671">
    <property type="entry name" value="Peptidase_A31"/>
</dbReference>
<evidence type="ECO:0000313" key="5">
    <source>
        <dbReference type="EMBL" id="SHI66414.1"/>
    </source>
</evidence>
<dbReference type="AlphaFoldDB" id="A0A1M6D011"/>
<accession>A0A1M6D011</accession>
<dbReference type="NCBIfam" id="TIGR00072">
    <property type="entry name" value="hydrog_prot"/>
    <property type="match status" value="1"/>
</dbReference>
<reference evidence="6" key="1">
    <citation type="submission" date="2016-11" db="EMBL/GenBank/DDBJ databases">
        <authorList>
            <person name="Varghese N."/>
            <person name="Submissions S."/>
        </authorList>
    </citation>
    <scope>NUCLEOTIDE SEQUENCE [LARGE SCALE GENOMIC DNA]</scope>
    <source>
        <strain evidence="6">DSM 17957</strain>
    </source>
</reference>
<dbReference type="STRING" id="1121919.SAMN02745975_00330"/>
<dbReference type="GO" id="GO:0008047">
    <property type="term" value="F:enzyme activator activity"/>
    <property type="evidence" value="ECO:0007669"/>
    <property type="project" value="InterPro"/>
</dbReference>
<evidence type="ECO:0000256" key="2">
    <source>
        <dbReference type="ARBA" id="ARBA00022670"/>
    </source>
</evidence>
<name>A0A1M6D011_9FIRM</name>
<evidence type="ECO:0000256" key="4">
    <source>
        <dbReference type="ARBA" id="ARBA00022801"/>
    </source>
</evidence>